<evidence type="ECO:0000313" key="4">
    <source>
        <dbReference type="EMBL" id="QBH66253.1"/>
    </source>
</evidence>
<proteinExistence type="predicted"/>
<gene>
    <name evidence="5" type="ORF">PhopGVgp028</name>
</gene>
<dbReference type="EMBL" id="MK033568">
    <property type="protein sequence ID" value="QBH66253.1"/>
    <property type="molecule type" value="Genomic_DNA"/>
</dbReference>
<sequence length="536" mass="64415">MADEQYFNVDQLIENAVNSISSNEGGGGGGNMHQVTDIIYNNYDEQLYNFSDHEQLKPQQTQDLCKLFNDINFLQKENREQLEQIEWLQNQHKDNLAQIQFIQGQKVSQIDQLNKDIENLTQDNNKLKLENESLQKKIEKIDIRQKCLNDYENHIKSMQNQFDEQTKEMQNNFDVEKKKLQKQFDQEKKKLQRQLEKKKQDSSSEHNEEEYAKKLEEECANKIKTLEEECANKIKTLEDKIQEYENKIKIMEEEHKKQIKTMIQNERELQQSHEEKVERLTDELKDVHAELDYIKKNTKNDDEQIKLCKTCRNSNIFKQKNIELDKLRTTIEKKEKLVKELQEKIQELEKFQELNKTQAEKITIQYSPTPEEEQDIENETEENDETEENVDDIEMIEERIEDLEDAPLTEEELKSIQNENAIRQYQKLRLHIRKYDQRIIKKRKMCEELDDVLKKKYARNEEFPFEDIIQKNFAQMKQDFLSKLSSQQRSENVTLRGKLISYQRRVLTLKQLLNELTNKYTKAKKQLDKYFKKSSY</sequence>
<organism evidence="5">
    <name type="scientific">Phthorimaea operculella granulovirus</name>
    <dbReference type="NCBI Taxonomy" id="192584"/>
    <lineage>
        <taxon>Viruses</taxon>
        <taxon>Viruses incertae sedis</taxon>
        <taxon>Naldaviricetes</taxon>
        <taxon>Lefavirales</taxon>
        <taxon>Baculoviridae</taxon>
        <taxon>Betabaculovirus</taxon>
        <taxon>Betabaculovirus phoperculellae</taxon>
    </lineage>
</organism>
<evidence type="ECO:0000313" key="3">
    <source>
        <dbReference type="EMBL" id="QBH66123.1"/>
    </source>
</evidence>
<reference evidence="5" key="1">
    <citation type="journal article" date="2019" name="J. Gen. Virol.">
        <title>Elucidating the genetic diversity of Phthorimaea operculella granulovirus (PhopGV).</title>
        <authorList>
            <person name="Larem A."/>
            <person name="Ben-Tiba S."/>
            <person name="Wennmann J.T."/>
            <person name="Gueli Alletti G."/>
            <person name="Jehle J.A."/>
        </authorList>
    </citation>
    <scope>NUCLEOTIDE SEQUENCE</scope>
    <source>
        <strain evidence="3">PhopGV-GR1.1</strain>
        <strain evidence="4">PhopGV-GR1.2</strain>
        <strain evidence="5">PhopGV-GR2.1</strain>
    </source>
</reference>
<dbReference type="EMBL" id="MK033569">
    <property type="protein sequence ID" value="QBH66383.1"/>
    <property type="molecule type" value="Genomic_DNA"/>
</dbReference>
<feature type="region of interest" description="Disordered" evidence="2">
    <location>
        <begin position="366"/>
        <end position="389"/>
    </location>
</feature>
<evidence type="ECO:0000256" key="1">
    <source>
        <dbReference type="SAM" id="Coils"/>
    </source>
</evidence>
<accession>A0A481SD35</accession>
<evidence type="ECO:0000256" key="2">
    <source>
        <dbReference type="SAM" id="MobiDB-lite"/>
    </source>
</evidence>
<keyword evidence="1" id="KW-0175">Coiled coil</keyword>
<feature type="region of interest" description="Disordered" evidence="2">
    <location>
        <begin position="189"/>
        <end position="210"/>
    </location>
</feature>
<dbReference type="EMBL" id="MK033567">
    <property type="protein sequence ID" value="QBH66123.1"/>
    <property type="molecule type" value="Genomic_DNA"/>
</dbReference>
<protein>
    <submittedName>
        <fullName evidence="5">Uncharacterized protein</fullName>
    </submittedName>
</protein>
<evidence type="ECO:0000313" key="5">
    <source>
        <dbReference type="EMBL" id="QBH66383.1"/>
    </source>
</evidence>
<feature type="coiled-coil region" evidence="1">
    <location>
        <begin position="499"/>
        <end position="533"/>
    </location>
</feature>
<name>A0A481SD35_9BBAC</name>
<feature type="compositionally biased region" description="Acidic residues" evidence="2">
    <location>
        <begin position="370"/>
        <end position="389"/>
    </location>
</feature>